<keyword evidence="6" id="KW-1185">Reference proteome</keyword>
<dbReference type="InterPro" id="IPR051010">
    <property type="entry name" value="BCAA_transport"/>
</dbReference>
<evidence type="ECO:0000313" key="5">
    <source>
        <dbReference type="EMBL" id="MBH8551604.1"/>
    </source>
</evidence>
<keyword evidence="3" id="KW-1133">Transmembrane helix</keyword>
<keyword evidence="2" id="KW-0732">Signal</keyword>
<dbReference type="Gene3D" id="3.40.50.2300">
    <property type="match status" value="2"/>
</dbReference>
<evidence type="ECO:0000313" key="6">
    <source>
        <dbReference type="Proteomes" id="UP000599391"/>
    </source>
</evidence>
<name>A0A8J7KYU1_9CYAN</name>
<accession>A0A8J7KYU1</accession>
<keyword evidence="3" id="KW-0472">Membrane</keyword>
<comment type="caution">
    <text evidence="5">The sequence shown here is derived from an EMBL/GenBank/DDBJ whole genome shotgun (WGS) entry which is preliminary data.</text>
</comment>
<dbReference type="Pfam" id="PF13458">
    <property type="entry name" value="Peripla_BP_6"/>
    <property type="match status" value="1"/>
</dbReference>
<feature type="domain" description="Leucine-binding protein" evidence="4">
    <location>
        <begin position="557"/>
        <end position="860"/>
    </location>
</feature>
<dbReference type="PANTHER" id="PTHR30483">
    <property type="entry name" value="LEUCINE-SPECIFIC-BINDING PROTEIN"/>
    <property type="match status" value="1"/>
</dbReference>
<dbReference type="SUPFAM" id="SSF48452">
    <property type="entry name" value="TPR-like"/>
    <property type="match status" value="1"/>
</dbReference>
<gene>
    <name evidence="5" type="ORF">I8751_04275</name>
</gene>
<dbReference type="InterPro" id="IPR028081">
    <property type="entry name" value="Leu-bd"/>
</dbReference>
<dbReference type="Proteomes" id="UP000599391">
    <property type="component" value="Unassembled WGS sequence"/>
</dbReference>
<dbReference type="EMBL" id="JAECZB010000005">
    <property type="protein sequence ID" value="MBH8551604.1"/>
    <property type="molecule type" value="Genomic_DNA"/>
</dbReference>
<evidence type="ECO:0000256" key="3">
    <source>
        <dbReference type="SAM" id="Phobius"/>
    </source>
</evidence>
<protein>
    <submittedName>
        <fullName evidence="5">ABC transporter substrate-binding protein</fullName>
    </submittedName>
</protein>
<comment type="similarity">
    <text evidence="1">Belongs to the leucine-binding protein family.</text>
</comment>
<proteinExistence type="inferred from homology"/>
<dbReference type="PANTHER" id="PTHR30483:SF6">
    <property type="entry name" value="PERIPLASMIC BINDING PROTEIN OF ABC TRANSPORTER FOR NATURAL AMINO ACIDS"/>
    <property type="match status" value="1"/>
</dbReference>
<dbReference type="InterPro" id="IPR027417">
    <property type="entry name" value="P-loop_NTPase"/>
</dbReference>
<dbReference type="SUPFAM" id="SSF52540">
    <property type="entry name" value="P-loop containing nucleoside triphosphate hydrolases"/>
    <property type="match status" value="1"/>
</dbReference>
<organism evidence="5 6">
    <name type="scientific">Atlanticothrix silvestris CENA357</name>
    <dbReference type="NCBI Taxonomy" id="1725252"/>
    <lineage>
        <taxon>Bacteria</taxon>
        <taxon>Bacillati</taxon>
        <taxon>Cyanobacteriota</taxon>
        <taxon>Cyanophyceae</taxon>
        <taxon>Nostocales</taxon>
        <taxon>Nodulariaceae</taxon>
        <taxon>Atlanticothrix</taxon>
        <taxon>Atlanticothrix silvestris</taxon>
    </lineage>
</organism>
<reference evidence="5 6" key="1">
    <citation type="journal article" date="2021" name="Int. J. Syst. Evol. Microbiol.">
        <title>Amazonocrinis nigriterrae gen. nov., sp. nov., Atlanticothrix silvestris gen. nov., sp. nov. and Dendronalium phyllosphericum gen. nov., sp. nov., nostocacean cyanobacteria from Brazilian environments.</title>
        <authorList>
            <person name="Alvarenga D.O."/>
            <person name="Andreote A.P.D."/>
            <person name="Branco L.H.Z."/>
            <person name="Delbaje E."/>
            <person name="Cruz R.B."/>
            <person name="Varani A.M."/>
            <person name="Fiore M.F."/>
        </authorList>
    </citation>
    <scope>NUCLEOTIDE SEQUENCE [LARGE SCALE GENOMIC DNA]</scope>
    <source>
        <strain evidence="5 6">CENA357</strain>
    </source>
</reference>
<dbReference type="CDD" id="cd06268">
    <property type="entry name" value="PBP1_ABC_transporter_LIVBP-like"/>
    <property type="match status" value="1"/>
</dbReference>
<evidence type="ECO:0000259" key="4">
    <source>
        <dbReference type="Pfam" id="PF13458"/>
    </source>
</evidence>
<keyword evidence="3" id="KW-0812">Transmembrane</keyword>
<dbReference type="Pfam" id="PF14516">
    <property type="entry name" value="AAA_35"/>
    <property type="match status" value="1"/>
</dbReference>
<dbReference type="InterPro" id="IPR028082">
    <property type="entry name" value="Peripla_BP_I"/>
</dbReference>
<feature type="transmembrane region" description="Helical" evidence="3">
    <location>
        <begin position="441"/>
        <end position="460"/>
    </location>
</feature>
<sequence length="908" mass="103159">MNRQDKYYHVGGTLTADDPSYVERSADKNLYEELKKGKFCYVFNSRQMGKSSLHIRVSKKLESEDFRCILISLEGFGTKQVTQEQWYYTLIQNLADQFDELYEFITQQFSSWWQDYKSLAPLERLNRFFGEILLIKVTQNIVIFIDEIDTVLSLDFPTDDFFAFIRYCYNQRASNSKYEQITFVLLGVATPSQLIQDTQRTPFNIGEAIQLNGFSFLEAQPLAKGLETKAGDAKIAENILRELLKWTGGQPFLTQKICNLIANYEYIIPDDKKVISQWVEDFIKSRIIDNWEEQDNPQHLKTIHDRIINSKEPTFKVLQLYLEVLQKKLLTATSTPEETELILSGLVVENQHELRVYNRIYEAVFDSSWVAEILADRRPYAEELIAWLASERKDKSKLLQGQKLRKASAWSVGKILTTEDYQFLNESQKLEIRNSLIYRRVLSMSSVFLMIIVLILGWQLPEKIKSFFFPYVSEPELFSQGEKTFFLGNGNIYQELGIKAFKKRAYQEAEIHFKKAREVDNNDPEFLIYYNNALALKQDNYLTLAVAIPSNARREMAREILRGVAQAQDEFNNNGKGGFKGRLLNIMIANDNNDPSQGQRVAYELTRDTRILGVIGHNGSSVSQAALVKYQSAGLAMISPTSTSTNLSMDKFKVFFRTIPSDAENGERLADYAITKGMDKVVVFYKKQDIYSESLKQAFKKVFEDKGGQVVDTINLADSNLDASYQVYLAVVKEADAVVFFPDIELISTVINMGRAREQQKIPKYLGINLQLLGGDSLYGADTLKQGSRAFEGLVLAIPWFAEESNSQEFAKRACSTWGGGVSWRTAASYDATQAFIKAISESDQPSRKSVLEKLKSIKLPPEKTSGDALAFVDGERNQKPVLVEVVSGSGDDCGGIEGGGFHFQKVN</sequence>
<dbReference type="InterPro" id="IPR011990">
    <property type="entry name" value="TPR-like_helical_dom_sf"/>
</dbReference>
<dbReference type="AlphaFoldDB" id="A0A8J7KYU1"/>
<dbReference type="Gene3D" id="3.40.50.300">
    <property type="entry name" value="P-loop containing nucleotide triphosphate hydrolases"/>
    <property type="match status" value="1"/>
</dbReference>
<dbReference type="RefSeq" id="WP_214437909.1">
    <property type="nucleotide sequence ID" value="NZ_JAECZB010000005.1"/>
</dbReference>
<dbReference type="SUPFAM" id="SSF53822">
    <property type="entry name" value="Periplasmic binding protein-like I"/>
    <property type="match status" value="1"/>
</dbReference>
<evidence type="ECO:0000256" key="1">
    <source>
        <dbReference type="ARBA" id="ARBA00010062"/>
    </source>
</evidence>
<evidence type="ECO:0000256" key="2">
    <source>
        <dbReference type="ARBA" id="ARBA00022729"/>
    </source>
</evidence>